<dbReference type="STRING" id="112234.SAMN05421768_10176"/>
<organism evidence="2 3">
    <name type="scientific">Chryseobacterium joostei</name>
    <dbReference type="NCBI Taxonomy" id="112234"/>
    <lineage>
        <taxon>Bacteria</taxon>
        <taxon>Pseudomonadati</taxon>
        <taxon>Bacteroidota</taxon>
        <taxon>Flavobacteriia</taxon>
        <taxon>Flavobacteriales</taxon>
        <taxon>Weeksellaceae</taxon>
        <taxon>Chryseobacterium group</taxon>
        <taxon>Chryseobacterium</taxon>
    </lineage>
</organism>
<dbReference type="InterPro" id="IPR011992">
    <property type="entry name" value="EF-hand-dom_pair"/>
</dbReference>
<dbReference type="InterPro" id="IPR024524">
    <property type="entry name" value="DUF3800"/>
</dbReference>
<proteinExistence type="predicted"/>
<dbReference type="Pfam" id="PF12686">
    <property type="entry name" value="DUF3800"/>
    <property type="match status" value="1"/>
</dbReference>
<evidence type="ECO:0000313" key="2">
    <source>
        <dbReference type="EMBL" id="SIS27787.1"/>
    </source>
</evidence>
<accession>A0A1N7HSE3</accession>
<protein>
    <submittedName>
        <fullName evidence="1">DUF3800 domain-containing protein</fullName>
    </submittedName>
</protein>
<reference evidence="1 4" key="2">
    <citation type="submission" date="2018-11" db="EMBL/GenBank/DDBJ databases">
        <title>Proposal to divide the Flavobacteriaceae and reorganize its genera based on Amino Acid Identity values calculated from whole genome sequences.</title>
        <authorList>
            <person name="Nicholson A.C."/>
            <person name="Gulvik C.A."/>
            <person name="Whitney A.M."/>
            <person name="Humrighouse B.W."/>
            <person name="Bell M."/>
            <person name="Holmes B."/>
            <person name="Steigerwalt A.G."/>
            <person name="Villarma A."/>
            <person name="Sheth M."/>
            <person name="Batra D."/>
            <person name="Pryor J."/>
            <person name="Bernardet J.-F."/>
            <person name="Hugo C."/>
            <person name="Kampfer P."/>
            <person name="Newman J."/>
            <person name="McQuiston J.R."/>
        </authorList>
    </citation>
    <scope>NUCLEOTIDE SEQUENCE [LARGE SCALE GENOMIC DNA]</scope>
    <source>
        <strain evidence="1 4">DSM 16927</strain>
    </source>
</reference>
<gene>
    <name evidence="1" type="ORF">EG359_06400</name>
    <name evidence="2" type="ORF">SAMN05421768_10176</name>
</gene>
<evidence type="ECO:0000313" key="4">
    <source>
        <dbReference type="Proteomes" id="UP000279541"/>
    </source>
</evidence>
<dbReference type="AlphaFoldDB" id="A0A1N7HSE3"/>
<dbReference type="EMBL" id="CP033926">
    <property type="protein sequence ID" value="AZA99257.1"/>
    <property type="molecule type" value="Genomic_DNA"/>
</dbReference>
<dbReference type="OrthoDB" id="6057352at2"/>
<evidence type="ECO:0000313" key="1">
    <source>
        <dbReference type="EMBL" id="AZA99257.1"/>
    </source>
</evidence>
<name>A0A1N7HSE3_9FLAO</name>
<dbReference type="Proteomes" id="UP000279541">
    <property type="component" value="Chromosome"/>
</dbReference>
<sequence>MKQVIAFADEFGNNSFKFSTESTHFIIASIIVNYEDLEEFYFDVEKIRSKYFQTGEIKSSKVKDNHKRRMLILNELAKLKFNIYSVVVDKTKLYGEGFKYKKSFYKYLNGILYKELYKTFPKLELKVDEHGGNEFMLEFKQYVQQNHIRTLFEGSEFFVNKSDKELGVQIADFVAGTLGYIFDEHKKSDYSQQFLKALSGKIISINHFPKIYKLNEYNESKVDEFYNQAITDLSLRSIFDYLDTTSSDTQQKQDSINFLKVLVRYHESNHYKNYTTGQEFIEHLNVNRDSKLSKEQFVNMVGGLRDKGILIGSSREGYKIPTNHDEIKKYVQHGNSIVLPLLRRINVCREAIMLATNNSLDILDDVEFETLKHIIEELRP</sequence>
<dbReference type="EMBL" id="FTNZ01000001">
    <property type="protein sequence ID" value="SIS27787.1"/>
    <property type="molecule type" value="Genomic_DNA"/>
</dbReference>
<reference evidence="2 3" key="1">
    <citation type="submission" date="2017-01" db="EMBL/GenBank/DDBJ databases">
        <authorList>
            <person name="Mah S.A."/>
            <person name="Swanson W.J."/>
            <person name="Moy G.W."/>
            <person name="Vacquier V.D."/>
        </authorList>
    </citation>
    <scope>NUCLEOTIDE SEQUENCE [LARGE SCALE GENOMIC DNA]</scope>
    <source>
        <strain evidence="2 3">DSM 16927</strain>
    </source>
</reference>
<dbReference type="Proteomes" id="UP000186106">
    <property type="component" value="Unassembled WGS sequence"/>
</dbReference>
<dbReference type="RefSeq" id="WP_076350887.1">
    <property type="nucleotide sequence ID" value="NZ_CP033926.1"/>
</dbReference>
<dbReference type="KEGG" id="cjt:EG359_06400"/>
<evidence type="ECO:0000313" key="3">
    <source>
        <dbReference type="Proteomes" id="UP000186106"/>
    </source>
</evidence>
<dbReference type="SUPFAM" id="SSF47473">
    <property type="entry name" value="EF-hand"/>
    <property type="match status" value="1"/>
</dbReference>
<keyword evidence="4" id="KW-1185">Reference proteome</keyword>